<organism evidence="5 6">
    <name type="scientific">Pusillimonas noertemannii</name>
    <dbReference type="NCBI Taxonomy" id="305977"/>
    <lineage>
        <taxon>Bacteria</taxon>
        <taxon>Pseudomonadati</taxon>
        <taxon>Pseudomonadota</taxon>
        <taxon>Betaproteobacteria</taxon>
        <taxon>Burkholderiales</taxon>
        <taxon>Alcaligenaceae</taxon>
        <taxon>Pusillimonas</taxon>
    </lineage>
</organism>
<feature type="signal peptide" evidence="3">
    <location>
        <begin position="1"/>
        <end position="22"/>
    </location>
</feature>
<sequence>MKAYIRYLALALCAGLTHAAQADINIGIVASATGPAAALGTDIQRTVALMPPEVAGQKVNYTFLDDATDPTTAVKNIHKLISENKVDAVIGPNTVPNSAAMTPVAAENKTPLILIAPYAPPEDKRHWVFQSTQDAGLMVARIVEDMVDRKAKTVAYIGFSDSWGDTAFNELKKYAGKAGLEIVANERYQRPDTSVTAQVLKILASKPDVVFVGASGAPAALPQAQLRERGYTGPIYQSHGVTSKDFLRVGGKNVEGALIPVGPVLVADQLPDDMASKKVGVDLNTAYENKYGPDSRSTFAGSTWDAWLLLQNAIPAALEKGKPGTVEFRTALRDNLENTKDLVGVNGVYNMSPSDHIGLDQRGRVLIEVKDGKWSFVKP</sequence>
<name>A0A2U1CNZ2_9BURK</name>
<evidence type="ECO:0000313" key="5">
    <source>
        <dbReference type="EMBL" id="PVY62733.1"/>
    </source>
</evidence>
<dbReference type="AlphaFoldDB" id="A0A2U1CNZ2"/>
<dbReference type="InterPro" id="IPR051010">
    <property type="entry name" value="BCAA_transport"/>
</dbReference>
<dbReference type="CDD" id="cd06333">
    <property type="entry name" value="PBP1_ABC_RPA1789-like"/>
    <property type="match status" value="1"/>
</dbReference>
<dbReference type="EMBL" id="QEKO01000002">
    <property type="protein sequence ID" value="PVY62733.1"/>
    <property type="molecule type" value="Genomic_DNA"/>
</dbReference>
<dbReference type="InterPro" id="IPR028082">
    <property type="entry name" value="Peripla_BP_I"/>
</dbReference>
<protein>
    <submittedName>
        <fullName evidence="5">Amino acid/amide ABC transporter substrate-binding protein (HAAT family)</fullName>
    </submittedName>
</protein>
<gene>
    <name evidence="5" type="ORF">C7440_2230</name>
</gene>
<dbReference type="PANTHER" id="PTHR30483:SF38">
    <property type="entry name" value="BLR7848 PROTEIN"/>
    <property type="match status" value="1"/>
</dbReference>
<reference evidence="5 6" key="1">
    <citation type="submission" date="2018-04" db="EMBL/GenBank/DDBJ databases">
        <title>Genomic Encyclopedia of Type Strains, Phase IV (KMG-IV): sequencing the most valuable type-strain genomes for metagenomic binning, comparative biology and taxonomic classification.</title>
        <authorList>
            <person name="Goeker M."/>
        </authorList>
    </citation>
    <scope>NUCLEOTIDE SEQUENCE [LARGE SCALE GENOMIC DNA]</scope>
    <source>
        <strain evidence="5 6">DSM 10065</strain>
    </source>
</reference>
<proteinExistence type="inferred from homology"/>
<evidence type="ECO:0000256" key="3">
    <source>
        <dbReference type="SAM" id="SignalP"/>
    </source>
</evidence>
<evidence type="ECO:0000256" key="1">
    <source>
        <dbReference type="ARBA" id="ARBA00010062"/>
    </source>
</evidence>
<comment type="caution">
    <text evidence="5">The sequence shown here is derived from an EMBL/GenBank/DDBJ whole genome shotgun (WGS) entry which is preliminary data.</text>
</comment>
<dbReference type="Pfam" id="PF13458">
    <property type="entry name" value="Peripla_BP_6"/>
    <property type="match status" value="1"/>
</dbReference>
<dbReference type="Gene3D" id="3.40.50.2300">
    <property type="match status" value="2"/>
</dbReference>
<dbReference type="PANTHER" id="PTHR30483">
    <property type="entry name" value="LEUCINE-SPECIFIC-BINDING PROTEIN"/>
    <property type="match status" value="1"/>
</dbReference>
<dbReference type="SUPFAM" id="SSF53822">
    <property type="entry name" value="Periplasmic binding protein-like I"/>
    <property type="match status" value="1"/>
</dbReference>
<feature type="chain" id="PRO_5015526842" evidence="3">
    <location>
        <begin position="23"/>
        <end position="379"/>
    </location>
</feature>
<evidence type="ECO:0000259" key="4">
    <source>
        <dbReference type="Pfam" id="PF13458"/>
    </source>
</evidence>
<evidence type="ECO:0000256" key="2">
    <source>
        <dbReference type="ARBA" id="ARBA00022729"/>
    </source>
</evidence>
<evidence type="ECO:0000313" key="6">
    <source>
        <dbReference type="Proteomes" id="UP000246145"/>
    </source>
</evidence>
<comment type="similarity">
    <text evidence="1">Belongs to the leucine-binding protein family.</text>
</comment>
<keyword evidence="6" id="KW-1185">Reference proteome</keyword>
<feature type="domain" description="Leucine-binding protein" evidence="4">
    <location>
        <begin position="24"/>
        <end position="357"/>
    </location>
</feature>
<dbReference type="STRING" id="1231391.GCA_000308195_00708"/>
<dbReference type="Proteomes" id="UP000246145">
    <property type="component" value="Unassembled WGS sequence"/>
</dbReference>
<dbReference type="OrthoDB" id="5290698at2"/>
<dbReference type="InterPro" id="IPR028081">
    <property type="entry name" value="Leu-bd"/>
</dbReference>
<dbReference type="RefSeq" id="WP_017523083.1">
    <property type="nucleotide sequence ID" value="NZ_JACCEX010000002.1"/>
</dbReference>
<accession>A0A2U1CNZ2</accession>
<keyword evidence="2 3" id="KW-0732">Signal</keyword>